<dbReference type="CDD" id="cd13128">
    <property type="entry name" value="MATE_Wzx_like"/>
    <property type="match status" value="1"/>
</dbReference>
<evidence type="ECO:0000256" key="5">
    <source>
        <dbReference type="ARBA" id="ARBA00023136"/>
    </source>
</evidence>
<feature type="transmembrane region" description="Helical" evidence="6">
    <location>
        <begin position="408"/>
        <end position="426"/>
    </location>
</feature>
<proteinExistence type="predicted"/>
<evidence type="ECO:0000256" key="6">
    <source>
        <dbReference type="SAM" id="Phobius"/>
    </source>
</evidence>
<dbReference type="Proteomes" id="UP000035553">
    <property type="component" value="Unassembled WGS sequence"/>
</dbReference>
<dbReference type="RefSeq" id="WP_010026304.1">
    <property type="nucleotide sequence ID" value="NZ_AFVQ02000061.1"/>
</dbReference>
<dbReference type="AlphaFoldDB" id="A0A0U1QQA8"/>
<dbReference type="PANTHER" id="PTHR30250:SF11">
    <property type="entry name" value="O-ANTIGEN TRANSPORTER-RELATED"/>
    <property type="match status" value="1"/>
</dbReference>
<sequence>MSIKKNYIYNLIYQIMVMVLPLITVPYVSRVLLSNGVGIFAYTSSVVQYFILLGMLGIGTYGNKVIAMTRDNKKEMSENFFSIYLLQLIISLLSVISYLALVVFFVRDDRNIAYIQTIALLGTVFDCTWFFSGLEQFKKIVTRNILVRIIALAIIFIFVKTPKDLDLYTYIMCLSTLAGQLLMWFYVKHEVIRVKLSFQSVIKHLKPTLVYFLPQVAAQVYFVLGKTMIGLISTKSEVGIYDYADKMKSMALAVVTSLGTVMLPRMAHTFSTGQIDKAKDYIKKSMDFSTLLAVPIMFGLAGIAHEFVPWYMGSDFIKSGSVLVIMSPTIFLMAWSGVFGSQYLVPLGKMREYTISLYVGAAANLVFNLILIQPFGSIGAAFGTLAAELAVTLAQIYFVKDKISLAKLFPNTVICVGAGAVMYLFVRVLGIIMGVSILTTVVQVLTGFIIYVLIILLVEYVKRDGVILNEIHRRKQR</sequence>
<keyword evidence="8" id="KW-1185">Reference proteome</keyword>
<feature type="transmembrane region" description="Helical" evidence="6">
    <location>
        <begin position="7"/>
        <end position="27"/>
    </location>
</feature>
<dbReference type="STRING" id="1069536.SINU_05105"/>
<feature type="transmembrane region" description="Helical" evidence="6">
    <location>
        <begin position="145"/>
        <end position="161"/>
    </location>
</feature>
<organism evidence="7 8">
    <name type="scientific">Sporolactobacillus inulinus CASD</name>
    <dbReference type="NCBI Taxonomy" id="1069536"/>
    <lineage>
        <taxon>Bacteria</taxon>
        <taxon>Bacillati</taxon>
        <taxon>Bacillota</taxon>
        <taxon>Bacilli</taxon>
        <taxon>Bacillales</taxon>
        <taxon>Sporolactobacillaceae</taxon>
        <taxon>Sporolactobacillus</taxon>
    </lineage>
</organism>
<keyword evidence="4 6" id="KW-1133">Transmembrane helix</keyword>
<keyword evidence="3 6" id="KW-0812">Transmembrane</keyword>
<comment type="caution">
    <text evidence="7">The sequence shown here is derived from an EMBL/GenBank/DDBJ whole genome shotgun (WGS) entry which is preliminary data.</text>
</comment>
<dbReference type="OrthoDB" id="9815702at2"/>
<dbReference type="InterPro" id="IPR002797">
    <property type="entry name" value="Polysacc_synth"/>
</dbReference>
<comment type="subcellular location">
    <subcellularLocation>
        <location evidence="1">Cell membrane</location>
        <topology evidence="1">Multi-pass membrane protein</topology>
    </subcellularLocation>
</comment>
<name>A0A0U1QQA8_9BACL</name>
<feature type="transmembrane region" description="Helical" evidence="6">
    <location>
        <begin position="208"/>
        <end position="229"/>
    </location>
</feature>
<evidence type="ECO:0000256" key="4">
    <source>
        <dbReference type="ARBA" id="ARBA00022989"/>
    </source>
</evidence>
<feature type="transmembrane region" description="Helical" evidence="6">
    <location>
        <begin position="39"/>
        <end position="62"/>
    </location>
</feature>
<evidence type="ECO:0000313" key="8">
    <source>
        <dbReference type="Proteomes" id="UP000035553"/>
    </source>
</evidence>
<feature type="transmembrane region" description="Helical" evidence="6">
    <location>
        <begin position="288"/>
        <end position="308"/>
    </location>
</feature>
<dbReference type="GO" id="GO:0005886">
    <property type="term" value="C:plasma membrane"/>
    <property type="evidence" value="ECO:0007669"/>
    <property type="project" value="UniProtKB-SubCell"/>
</dbReference>
<reference evidence="7 8" key="1">
    <citation type="journal article" date="2011" name="J. Bacteriol.">
        <title>Draft genome sequence of Sporolactobacillus inulinus strain CASD, an efficient D-lactic acid-producing bacterium with high-concentration lactate tolerance capability.</title>
        <authorList>
            <person name="Yu B."/>
            <person name="Su F."/>
            <person name="Wang L."/>
            <person name="Xu K."/>
            <person name="Zhao B."/>
            <person name="Xu P."/>
        </authorList>
    </citation>
    <scope>NUCLEOTIDE SEQUENCE [LARGE SCALE GENOMIC DNA]</scope>
    <source>
        <strain evidence="7 8">CASD</strain>
    </source>
</reference>
<feature type="transmembrane region" description="Helical" evidence="6">
    <location>
        <begin position="83"/>
        <end position="106"/>
    </location>
</feature>
<feature type="transmembrane region" description="Helical" evidence="6">
    <location>
        <begin position="320"/>
        <end position="341"/>
    </location>
</feature>
<feature type="transmembrane region" description="Helical" evidence="6">
    <location>
        <begin position="112"/>
        <end position="133"/>
    </location>
</feature>
<evidence type="ECO:0000313" key="7">
    <source>
        <dbReference type="EMBL" id="KLI02991.1"/>
    </source>
</evidence>
<feature type="transmembrane region" description="Helical" evidence="6">
    <location>
        <begin position="378"/>
        <end position="399"/>
    </location>
</feature>
<feature type="transmembrane region" description="Helical" evidence="6">
    <location>
        <begin position="167"/>
        <end position="187"/>
    </location>
</feature>
<gene>
    <name evidence="7" type="ORF">SINU_05105</name>
</gene>
<keyword evidence="5 6" id="KW-0472">Membrane</keyword>
<dbReference type="EMBL" id="AFVQ02000061">
    <property type="protein sequence ID" value="KLI02991.1"/>
    <property type="molecule type" value="Genomic_DNA"/>
</dbReference>
<feature type="transmembrane region" description="Helical" evidence="6">
    <location>
        <begin position="432"/>
        <end position="458"/>
    </location>
</feature>
<protein>
    <submittedName>
        <fullName evidence="7">Transporter</fullName>
    </submittedName>
</protein>
<evidence type="ECO:0000256" key="2">
    <source>
        <dbReference type="ARBA" id="ARBA00022475"/>
    </source>
</evidence>
<evidence type="ECO:0000256" key="1">
    <source>
        <dbReference type="ARBA" id="ARBA00004651"/>
    </source>
</evidence>
<accession>A0A0U1QQA8</accession>
<dbReference type="InterPro" id="IPR050833">
    <property type="entry name" value="Poly_Biosynth_Transport"/>
</dbReference>
<keyword evidence="2" id="KW-1003">Cell membrane</keyword>
<feature type="transmembrane region" description="Helical" evidence="6">
    <location>
        <begin position="249"/>
        <end position="267"/>
    </location>
</feature>
<dbReference type="Pfam" id="PF01943">
    <property type="entry name" value="Polysacc_synt"/>
    <property type="match status" value="1"/>
</dbReference>
<dbReference type="PANTHER" id="PTHR30250">
    <property type="entry name" value="PST FAMILY PREDICTED COLANIC ACID TRANSPORTER"/>
    <property type="match status" value="1"/>
</dbReference>
<feature type="transmembrane region" description="Helical" evidence="6">
    <location>
        <begin position="353"/>
        <end position="372"/>
    </location>
</feature>
<evidence type="ECO:0000256" key="3">
    <source>
        <dbReference type="ARBA" id="ARBA00022692"/>
    </source>
</evidence>